<accession>A0A5C6X6R4</accession>
<evidence type="ECO:0000256" key="1">
    <source>
        <dbReference type="ARBA" id="ARBA00004651"/>
    </source>
</evidence>
<feature type="transmembrane region" description="Helical" evidence="7">
    <location>
        <begin position="20"/>
        <end position="42"/>
    </location>
</feature>
<dbReference type="EMBL" id="VOSM01000012">
    <property type="protein sequence ID" value="TXD34755.1"/>
    <property type="molecule type" value="Genomic_DNA"/>
</dbReference>
<organism evidence="8 9">
    <name type="scientific">Lujinxingia vulgaris</name>
    <dbReference type="NCBI Taxonomy" id="2600176"/>
    <lineage>
        <taxon>Bacteria</taxon>
        <taxon>Deltaproteobacteria</taxon>
        <taxon>Bradymonadales</taxon>
        <taxon>Lujinxingiaceae</taxon>
        <taxon>Lujinxingia</taxon>
    </lineage>
</organism>
<dbReference type="GO" id="GO:0006605">
    <property type="term" value="P:protein targeting"/>
    <property type="evidence" value="ECO:0007669"/>
    <property type="project" value="InterPro"/>
</dbReference>
<protein>
    <submittedName>
        <fullName evidence="8">Flagellar biosynthetic protein FliR</fullName>
    </submittedName>
</protein>
<evidence type="ECO:0000313" key="8">
    <source>
        <dbReference type="EMBL" id="TXD34755.1"/>
    </source>
</evidence>
<keyword evidence="3" id="KW-1003">Cell membrane</keyword>
<evidence type="ECO:0000256" key="3">
    <source>
        <dbReference type="ARBA" id="ARBA00022475"/>
    </source>
</evidence>
<dbReference type="RefSeq" id="WP_146982845.1">
    <property type="nucleotide sequence ID" value="NZ_VOSM01000012.1"/>
</dbReference>
<keyword evidence="5 7" id="KW-1133">Transmembrane helix</keyword>
<dbReference type="InterPro" id="IPR002010">
    <property type="entry name" value="T3SS_IM_R"/>
</dbReference>
<evidence type="ECO:0000313" key="9">
    <source>
        <dbReference type="Proteomes" id="UP000321412"/>
    </source>
</evidence>
<sequence>MSELSGFLQNTALQTMAFEAVALAALIAARLIPIVQMVPYFGGKATPQTVKLALTITLGALIFPTVWMQGAGAELPESSALLTVLLLKEVLVGFTLAFVASLSFEAIKVAGQLIDNNAGLTQATSLVPQLPERVSPSTNFLLQLSIVTFFTLGGHRVFLWGLAKSFERLPPQALLPAPVGEGAAMFAETADLILRLSVEAIALGVLMAFPVIAAILLVNVFLALVNKSAPQINVFFLGMPLKAAIAVAVMLLGLDVLLDLFMDRALDDIALLHALPTMMGGDP</sequence>
<keyword evidence="6 7" id="KW-0472">Membrane</keyword>
<feature type="transmembrane region" description="Helical" evidence="7">
    <location>
        <begin position="140"/>
        <end position="163"/>
    </location>
</feature>
<evidence type="ECO:0000256" key="4">
    <source>
        <dbReference type="ARBA" id="ARBA00022692"/>
    </source>
</evidence>
<comment type="subcellular location">
    <subcellularLocation>
        <location evidence="1">Cell membrane</location>
        <topology evidence="1">Multi-pass membrane protein</topology>
    </subcellularLocation>
</comment>
<proteinExistence type="inferred from homology"/>
<name>A0A5C6X6R4_9DELT</name>
<dbReference type="GO" id="GO:0005886">
    <property type="term" value="C:plasma membrane"/>
    <property type="evidence" value="ECO:0007669"/>
    <property type="project" value="UniProtKB-SubCell"/>
</dbReference>
<feature type="transmembrane region" description="Helical" evidence="7">
    <location>
        <begin position="80"/>
        <end position="104"/>
    </location>
</feature>
<dbReference type="PRINTS" id="PR00953">
    <property type="entry name" value="TYPE3IMRPROT"/>
</dbReference>
<evidence type="ECO:0000256" key="7">
    <source>
        <dbReference type="SAM" id="Phobius"/>
    </source>
</evidence>
<evidence type="ECO:0000256" key="6">
    <source>
        <dbReference type="ARBA" id="ARBA00023136"/>
    </source>
</evidence>
<evidence type="ECO:0000256" key="5">
    <source>
        <dbReference type="ARBA" id="ARBA00022989"/>
    </source>
</evidence>
<dbReference type="OrthoDB" id="9797790at2"/>
<feature type="transmembrane region" description="Helical" evidence="7">
    <location>
        <begin position="49"/>
        <end position="68"/>
    </location>
</feature>
<dbReference type="PANTHER" id="PTHR30065:SF1">
    <property type="entry name" value="SURFACE PRESENTATION OF ANTIGENS PROTEIN SPAR"/>
    <property type="match status" value="1"/>
</dbReference>
<keyword evidence="4 7" id="KW-0812">Transmembrane</keyword>
<gene>
    <name evidence="8" type="ORF">FRC98_18150</name>
</gene>
<keyword evidence="8" id="KW-0966">Cell projection</keyword>
<keyword evidence="9" id="KW-1185">Reference proteome</keyword>
<keyword evidence="8" id="KW-0969">Cilium</keyword>
<dbReference type="Proteomes" id="UP000321412">
    <property type="component" value="Unassembled WGS sequence"/>
</dbReference>
<dbReference type="AlphaFoldDB" id="A0A5C6X6R4"/>
<feature type="transmembrane region" description="Helical" evidence="7">
    <location>
        <begin position="234"/>
        <end position="254"/>
    </location>
</feature>
<comment type="similarity">
    <text evidence="2">Belongs to the FliR/MopE/SpaR family.</text>
</comment>
<comment type="caution">
    <text evidence="8">The sequence shown here is derived from an EMBL/GenBank/DDBJ whole genome shotgun (WGS) entry which is preliminary data.</text>
</comment>
<keyword evidence="8" id="KW-0282">Flagellum</keyword>
<reference evidence="8 9" key="1">
    <citation type="submission" date="2019-08" db="EMBL/GenBank/DDBJ databases">
        <title>Bradymonadales sp. TMQ4.</title>
        <authorList>
            <person name="Liang Q."/>
        </authorList>
    </citation>
    <scope>NUCLEOTIDE SEQUENCE [LARGE SCALE GENOMIC DNA]</scope>
    <source>
        <strain evidence="8 9">TMQ4</strain>
    </source>
</reference>
<dbReference type="PANTHER" id="PTHR30065">
    <property type="entry name" value="FLAGELLAR BIOSYNTHETIC PROTEIN FLIR"/>
    <property type="match status" value="1"/>
</dbReference>
<feature type="transmembrane region" description="Helical" evidence="7">
    <location>
        <begin position="200"/>
        <end position="222"/>
    </location>
</feature>
<dbReference type="Pfam" id="PF01311">
    <property type="entry name" value="Bac_export_1"/>
    <property type="match status" value="1"/>
</dbReference>
<evidence type="ECO:0000256" key="2">
    <source>
        <dbReference type="ARBA" id="ARBA00009772"/>
    </source>
</evidence>